<evidence type="ECO:0000256" key="1">
    <source>
        <dbReference type="SAM" id="Phobius"/>
    </source>
</evidence>
<gene>
    <name evidence="2" type="ORF">SCHIN_v1c07360</name>
</gene>
<dbReference type="EMBL" id="CP043026">
    <property type="protein sequence ID" value="QEH61931.1"/>
    <property type="molecule type" value="Genomic_DNA"/>
</dbReference>
<dbReference type="AlphaFoldDB" id="A0A5B9Y4G2"/>
<evidence type="ECO:0000313" key="3">
    <source>
        <dbReference type="Proteomes" id="UP000323144"/>
    </source>
</evidence>
<dbReference type="Proteomes" id="UP000323144">
    <property type="component" value="Chromosome"/>
</dbReference>
<proteinExistence type="predicted"/>
<name>A0A5B9Y4G2_9MOLU</name>
<feature type="transmembrane region" description="Helical" evidence="1">
    <location>
        <begin position="186"/>
        <end position="206"/>
    </location>
</feature>
<feature type="transmembrane region" description="Helical" evidence="1">
    <location>
        <begin position="123"/>
        <end position="142"/>
    </location>
</feature>
<keyword evidence="1" id="KW-1133">Transmembrane helix</keyword>
<evidence type="ECO:0008006" key="4">
    <source>
        <dbReference type="Google" id="ProtNLM"/>
    </source>
</evidence>
<organism evidence="2 3">
    <name type="scientific">Spiroplasma chinense</name>
    <dbReference type="NCBI Taxonomy" id="216932"/>
    <lineage>
        <taxon>Bacteria</taxon>
        <taxon>Bacillati</taxon>
        <taxon>Mycoplasmatota</taxon>
        <taxon>Mollicutes</taxon>
        <taxon>Entomoplasmatales</taxon>
        <taxon>Spiroplasmataceae</taxon>
        <taxon>Spiroplasma</taxon>
    </lineage>
</organism>
<accession>A0A5B9Y4G2</accession>
<protein>
    <recommendedName>
        <fullName evidence="4">Transmembrane protein</fullName>
    </recommendedName>
</protein>
<feature type="transmembrane region" description="Helical" evidence="1">
    <location>
        <begin position="88"/>
        <end position="111"/>
    </location>
</feature>
<sequence>MKKIAFNLVLNVSVLTLLIIAFYVTGFGFKIIGHDVVQGIPTTKDKEIFLLSKAAFTNPYGVYVDSVSIDSGSYGYYAQVLDFSAMNMALNVIFALLAVQIALNVILMMKFSRKEIYVSIKGINIFTTFIIFSMIIIIFSTYGSQINKALSSFNQHIKDYEQDLNSETTIDKSKYYFKFGFLKSTYVTVLLFASMIVLVFWQFLVIDRTLAKVEPFKKTEKKVIVKTKIEDNGPILEVND</sequence>
<dbReference type="RefSeq" id="WP_166508308.1">
    <property type="nucleotide sequence ID" value="NZ_CP043026.1"/>
</dbReference>
<keyword evidence="1" id="KW-0812">Transmembrane</keyword>
<keyword evidence="3" id="KW-1185">Reference proteome</keyword>
<reference evidence="2 3" key="1">
    <citation type="submission" date="2019-08" db="EMBL/GenBank/DDBJ databases">
        <title>Complete genome sequence of Spiroplasma chinense CCH (DSM 19755).</title>
        <authorList>
            <person name="Shen H.-Y."/>
            <person name="Lin Y.-C."/>
            <person name="Chou L."/>
            <person name="Kuo C.-H."/>
        </authorList>
    </citation>
    <scope>NUCLEOTIDE SEQUENCE [LARGE SCALE GENOMIC DNA]</scope>
    <source>
        <strain evidence="2 3">CCH</strain>
    </source>
</reference>
<evidence type="ECO:0000313" key="2">
    <source>
        <dbReference type="EMBL" id="QEH61931.1"/>
    </source>
</evidence>
<feature type="transmembrane region" description="Helical" evidence="1">
    <location>
        <begin position="12"/>
        <end position="32"/>
    </location>
</feature>
<dbReference type="KEGG" id="schi:SCHIN_v1c07360"/>
<keyword evidence="1" id="KW-0472">Membrane</keyword>